<keyword evidence="3" id="KW-1185">Reference proteome</keyword>
<accession>A0A4C1YBJ6</accession>
<evidence type="ECO:0000256" key="1">
    <source>
        <dbReference type="SAM" id="MobiDB-lite"/>
    </source>
</evidence>
<proteinExistence type="predicted"/>
<dbReference type="EMBL" id="BGZK01001170">
    <property type="protein sequence ID" value="GBP73358.1"/>
    <property type="molecule type" value="Genomic_DNA"/>
</dbReference>
<comment type="caution">
    <text evidence="2">The sequence shown here is derived from an EMBL/GenBank/DDBJ whole genome shotgun (WGS) entry which is preliminary data.</text>
</comment>
<gene>
    <name evidence="2" type="ORF">EVAR_53153_1</name>
</gene>
<evidence type="ECO:0000313" key="3">
    <source>
        <dbReference type="Proteomes" id="UP000299102"/>
    </source>
</evidence>
<name>A0A4C1YBJ6_EUMVA</name>
<evidence type="ECO:0000313" key="2">
    <source>
        <dbReference type="EMBL" id="GBP73358.1"/>
    </source>
</evidence>
<sequence length="132" mass="14847">MRGMGKKLKIWSRDWRRSDSRIGSYEARSPRPSSPALALHVFYDCIRLEPFQNPTDTDPRPFIESSSAPQPSRLTLSSSIRYIHSQEAGNALVTPRVAVTIYTLDGSPVCWALDNAVKKKCPAGNVQWLKMN</sequence>
<dbReference type="Proteomes" id="UP000299102">
    <property type="component" value="Unassembled WGS sequence"/>
</dbReference>
<protein>
    <submittedName>
        <fullName evidence="2">Uncharacterized protein</fullName>
    </submittedName>
</protein>
<feature type="region of interest" description="Disordered" evidence="1">
    <location>
        <begin position="52"/>
        <end position="72"/>
    </location>
</feature>
<organism evidence="2 3">
    <name type="scientific">Eumeta variegata</name>
    <name type="common">Bagworm moth</name>
    <name type="synonym">Eumeta japonica</name>
    <dbReference type="NCBI Taxonomy" id="151549"/>
    <lineage>
        <taxon>Eukaryota</taxon>
        <taxon>Metazoa</taxon>
        <taxon>Ecdysozoa</taxon>
        <taxon>Arthropoda</taxon>
        <taxon>Hexapoda</taxon>
        <taxon>Insecta</taxon>
        <taxon>Pterygota</taxon>
        <taxon>Neoptera</taxon>
        <taxon>Endopterygota</taxon>
        <taxon>Lepidoptera</taxon>
        <taxon>Glossata</taxon>
        <taxon>Ditrysia</taxon>
        <taxon>Tineoidea</taxon>
        <taxon>Psychidae</taxon>
        <taxon>Oiketicinae</taxon>
        <taxon>Eumeta</taxon>
    </lineage>
</organism>
<dbReference type="AlphaFoldDB" id="A0A4C1YBJ6"/>
<reference evidence="2 3" key="1">
    <citation type="journal article" date="2019" name="Commun. Biol.">
        <title>The bagworm genome reveals a unique fibroin gene that provides high tensile strength.</title>
        <authorList>
            <person name="Kono N."/>
            <person name="Nakamura H."/>
            <person name="Ohtoshi R."/>
            <person name="Tomita M."/>
            <person name="Numata K."/>
            <person name="Arakawa K."/>
        </authorList>
    </citation>
    <scope>NUCLEOTIDE SEQUENCE [LARGE SCALE GENOMIC DNA]</scope>
</reference>